<dbReference type="Gene3D" id="3.80.10.10">
    <property type="entry name" value="Ribonuclease Inhibitor"/>
    <property type="match status" value="1"/>
</dbReference>
<evidence type="ECO:0000313" key="2">
    <source>
        <dbReference type="Proteomes" id="UP001049176"/>
    </source>
</evidence>
<organism evidence="1 2">
    <name type="scientific">Marasmius oreades</name>
    <name type="common">fairy-ring Marasmius</name>
    <dbReference type="NCBI Taxonomy" id="181124"/>
    <lineage>
        <taxon>Eukaryota</taxon>
        <taxon>Fungi</taxon>
        <taxon>Dikarya</taxon>
        <taxon>Basidiomycota</taxon>
        <taxon>Agaricomycotina</taxon>
        <taxon>Agaricomycetes</taxon>
        <taxon>Agaricomycetidae</taxon>
        <taxon>Agaricales</taxon>
        <taxon>Marasmiineae</taxon>
        <taxon>Marasmiaceae</taxon>
        <taxon>Marasmius</taxon>
    </lineage>
</organism>
<dbReference type="AlphaFoldDB" id="A0A9P7V496"/>
<evidence type="ECO:0008006" key="3">
    <source>
        <dbReference type="Google" id="ProtNLM"/>
    </source>
</evidence>
<keyword evidence="2" id="KW-1185">Reference proteome</keyword>
<dbReference type="InterPro" id="IPR032675">
    <property type="entry name" value="LRR_dom_sf"/>
</dbReference>
<dbReference type="EMBL" id="CM032181">
    <property type="protein sequence ID" value="KAG7099962.1"/>
    <property type="molecule type" value="Genomic_DNA"/>
</dbReference>
<reference evidence="1" key="1">
    <citation type="journal article" date="2021" name="Genome Biol. Evol.">
        <title>The assembled and annotated genome of the fairy-ring fungus Marasmius oreades.</title>
        <authorList>
            <person name="Hiltunen M."/>
            <person name="Ament-Velasquez S.L."/>
            <person name="Johannesson H."/>
        </authorList>
    </citation>
    <scope>NUCLEOTIDE SEQUENCE</scope>
    <source>
        <strain evidence="1">03SP1</strain>
    </source>
</reference>
<evidence type="ECO:0000313" key="1">
    <source>
        <dbReference type="EMBL" id="KAG7099962.1"/>
    </source>
</evidence>
<protein>
    <recommendedName>
        <fullName evidence="3">F-box domain-containing protein</fullName>
    </recommendedName>
</protein>
<comment type="caution">
    <text evidence="1">The sequence shown here is derived from an EMBL/GenBank/DDBJ whole genome shotgun (WGS) entry which is preliminary data.</text>
</comment>
<dbReference type="Proteomes" id="UP001049176">
    <property type="component" value="Chromosome 1"/>
</dbReference>
<proteinExistence type="predicted"/>
<dbReference type="RefSeq" id="XP_043016432.1">
    <property type="nucleotide sequence ID" value="XM_043147718.1"/>
</dbReference>
<accession>A0A9P7V496</accession>
<dbReference type="GeneID" id="66070831"/>
<dbReference type="SUPFAM" id="SSF52047">
    <property type="entry name" value="RNI-like"/>
    <property type="match status" value="1"/>
</dbReference>
<sequence length="560" mass="64000">MHSNTHLESGGSIGTSRSHITFNTIQKYDEKIRRTTEELKQIQYERNLLVPICRLPAEILGSIFTFYIDSYSQEHYVYSGTFHQRGRWWVDILLVCRHWCATAYNTPSMWSTPDFRFPRLAWRMLKYSGSTPLNIIWDFHPTLLRDEHRRLFMKVLSSLSRIASLHLNLFSPTIRDLFEDSLTEMANEPAPLLHSLVIDCTEVMYPVILSEDFLGGGAPRLTRLELGGCLLERWRTPLFTNLTHLTIRSMPVTERPSTKVIFEALREAHNLEVLELEYCVSPIPTSLPPNSTISFPRLRILFLSMTDDTCYTLLEPMSFPATTSIHLECYTSSFDWHHIPLIPCISGLLYPASSSADHPRAIRSLMLDSSGFHDGLVLKAWNYSDAEIPHLWFEMNGIATPHTQYFTQKMLGLGPLIHLEALRIFSAEPLSQNIIVENLGKSTSLRSIYLLQRASFGFLKLLSGVTVARKGKYEDSGKKQATAQPILFPSLKTIGLVNVDFRASSSHVLETLLMALRLRTESGFPVERLVLESCIRLYSFDVKRIEEEVVVEWDGLELDL</sequence>
<dbReference type="OrthoDB" id="2994206at2759"/>
<gene>
    <name evidence="1" type="ORF">E1B28_001755</name>
</gene>
<name>A0A9P7V496_9AGAR</name>
<dbReference type="KEGG" id="more:E1B28_001755"/>